<reference evidence="1" key="1">
    <citation type="journal article" date="2004" name="Nature">
        <title>Genome duplication in the teleost fish Tetraodon nigroviridis reveals the early vertebrate proto-karyotype.</title>
        <authorList>
            <person name="Jaillon O."/>
            <person name="Aury J.-M."/>
            <person name="Brunet F."/>
            <person name="Petit J.-L."/>
            <person name="Stange-Thomann N."/>
            <person name="Mauceli E."/>
            <person name="Bouneau L."/>
            <person name="Fischer C."/>
            <person name="Ozouf-Costaz C."/>
            <person name="Bernot A."/>
            <person name="Nicaud S."/>
            <person name="Jaffe D."/>
            <person name="Fisher S."/>
            <person name="Lutfalla G."/>
            <person name="Dossat C."/>
            <person name="Segurens B."/>
            <person name="Dasilva C."/>
            <person name="Salanoubat M."/>
            <person name="Levy M."/>
            <person name="Boudet N."/>
            <person name="Castellano S."/>
            <person name="Anthouard V."/>
            <person name="Jubin C."/>
            <person name="Castelli V."/>
            <person name="Katinka M."/>
            <person name="Vacherie B."/>
            <person name="Biemont C."/>
            <person name="Skalli Z."/>
            <person name="Cattolico L."/>
            <person name="Poulain J."/>
            <person name="De Berardinis V."/>
            <person name="Cruaud C."/>
            <person name="Duprat S."/>
            <person name="Brottier P."/>
            <person name="Coutanceau J.-P."/>
            <person name="Gouzy J."/>
            <person name="Parra G."/>
            <person name="Lardier G."/>
            <person name="Chapple C."/>
            <person name="McKernan K.J."/>
            <person name="McEwan P."/>
            <person name="Bosak S."/>
            <person name="Kellis M."/>
            <person name="Volff J.-N."/>
            <person name="Guigo R."/>
            <person name="Zody M.C."/>
            <person name="Mesirov J."/>
            <person name="Lindblad-Toh K."/>
            <person name="Birren B."/>
            <person name="Nusbaum C."/>
            <person name="Kahn D."/>
            <person name="Robinson-Rechavi M."/>
            <person name="Laudet V."/>
            <person name="Schachter V."/>
            <person name="Quetier F."/>
            <person name="Saurin W."/>
            <person name="Scarpelli C."/>
            <person name="Wincker P."/>
            <person name="Lander E.S."/>
            <person name="Weissenbach J."/>
            <person name="Roest Crollius H."/>
        </authorList>
    </citation>
    <scope>NUCLEOTIDE SEQUENCE [LARGE SCALE GENOMIC DNA]</scope>
</reference>
<name>Q4RC50_TETNG</name>
<protein>
    <submittedName>
        <fullName evidence="1">(spotted green pufferfish) hypothetical protein</fullName>
    </submittedName>
</protein>
<proteinExistence type="predicted"/>
<sequence>MAPGAPAAPGNLTITLLLHQIFSPQLKRGWATAPQPTASVRIMSCSEGAESFLIKR</sequence>
<gene>
    <name evidence="1" type="ORF">GSTENG00038634001</name>
</gene>
<evidence type="ECO:0000313" key="1">
    <source>
        <dbReference type="EMBL" id="CAG14033.1"/>
    </source>
</evidence>
<reference evidence="1" key="2">
    <citation type="submission" date="2004-02" db="EMBL/GenBank/DDBJ databases">
        <authorList>
            <consortium name="Genoscope"/>
            <consortium name="Whitehead Institute Centre for Genome Research"/>
        </authorList>
    </citation>
    <scope>NUCLEOTIDE SEQUENCE</scope>
</reference>
<comment type="caution">
    <text evidence="1">The sequence shown here is derived from an EMBL/GenBank/DDBJ whole genome shotgun (WGS) entry which is preliminary data.</text>
</comment>
<dbReference type="KEGG" id="tng:GSTEN00038634G001"/>
<dbReference type="AlphaFoldDB" id="Q4RC50"/>
<dbReference type="EMBL" id="CAAE01019891">
    <property type="protein sequence ID" value="CAG14033.1"/>
    <property type="molecule type" value="Genomic_DNA"/>
</dbReference>
<accession>Q4RC50</accession>
<organism evidence="1">
    <name type="scientific">Tetraodon nigroviridis</name>
    <name type="common">Spotted green pufferfish</name>
    <name type="synonym">Chelonodon nigroviridis</name>
    <dbReference type="NCBI Taxonomy" id="99883"/>
    <lineage>
        <taxon>Eukaryota</taxon>
        <taxon>Metazoa</taxon>
        <taxon>Chordata</taxon>
        <taxon>Craniata</taxon>
        <taxon>Vertebrata</taxon>
        <taxon>Euteleostomi</taxon>
        <taxon>Actinopterygii</taxon>
        <taxon>Neopterygii</taxon>
        <taxon>Teleostei</taxon>
        <taxon>Neoteleostei</taxon>
        <taxon>Acanthomorphata</taxon>
        <taxon>Eupercaria</taxon>
        <taxon>Tetraodontiformes</taxon>
        <taxon>Tetradontoidea</taxon>
        <taxon>Tetraodontidae</taxon>
        <taxon>Tetraodon</taxon>
    </lineage>
</organism>